<accession>A0A831WC04</accession>
<feature type="transmembrane region" description="Helical" evidence="7">
    <location>
        <begin position="20"/>
        <end position="40"/>
    </location>
</feature>
<dbReference type="PANTHER" id="PTHR32309:SF13">
    <property type="entry name" value="FERRIC ENTEROBACTIN TRANSPORT PROTEIN FEPE"/>
    <property type="match status" value="1"/>
</dbReference>
<dbReference type="InterPro" id="IPR014345">
    <property type="entry name" value="XrtA_polysacc_chain"/>
</dbReference>
<keyword evidence="6" id="KW-0175">Coiled coil</keyword>
<evidence type="ECO:0000256" key="2">
    <source>
        <dbReference type="ARBA" id="ARBA00022475"/>
    </source>
</evidence>
<keyword evidence="3 7" id="KW-0812">Transmembrane</keyword>
<evidence type="ECO:0000256" key="7">
    <source>
        <dbReference type="SAM" id="Phobius"/>
    </source>
</evidence>
<dbReference type="GO" id="GO:0005886">
    <property type="term" value="C:plasma membrane"/>
    <property type="evidence" value="ECO:0007669"/>
    <property type="project" value="UniProtKB-SubCell"/>
</dbReference>
<feature type="coiled-coil region" evidence="6">
    <location>
        <begin position="161"/>
        <end position="238"/>
    </location>
</feature>
<dbReference type="InterPro" id="IPR003856">
    <property type="entry name" value="LPS_length_determ_N"/>
</dbReference>
<comment type="subcellular location">
    <subcellularLocation>
        <location evidence="1">Cell membrane</location>
        <topology evidence="1">Multi-pass membrane protein</topology>
    </subcellularLocation>
</comment>
<evidence type="ECO:0000259" key="8">
    <source>
        <dbReference type="Pfam" id="PF02706"/>
    </source>
</evidence>
<evidence type="ECO:0000256" key="3">
    <source>
        <dbReference type="ARBA" id="ARBA00022692"/>
    </source>
</evidence>
<proteinExistence type="predicted"/>
<reference evidence="9" key="1">
    <citation type="journal article" date="2020" name="mSystems">
        <title>Genome- and Community-Level Interaction Insights into Carbon Utilization and Element Cycling Functions of Hydrothermarchaeota in Hydrothermal Sediment.</title>
        <authorList>
            <person name="Zhou Z."/>
            <person name="Liu Y."/>
            <person name="Xu W."/>
            <person name="Pan J."/>
            <person name="Luo Z.H."/>
            <person name="Li M."/>
        </authorList>
    </citation>
    <scope>NUCLEOTIDE SEQUENCE [LARGE SCALE GENOMIC DNA]</scope>
    <source>
        <strain evidence="9">HyVt-443</strain>
    </source>
</reference>
<dbReference type="NCBIfam" id="TIGR03007">
    <property type="entry name" value="pepcterm_ChnLen"/>
    <property type="match status" value="1"/>
</dbReference>
<dbReference type="AlphaFoldDB" id="A0A831WC04"/>
<dbReference type="InterPro" id="IPR050445">
    <property type="entry name" value="Bact_polysacc_biosynth/exp"/>
</dbReference>
<organism evidence="9">
    <name type="scientific">Sedimenticola thiotaurini</name>
    <dbReference type="NCBI Taxonomy" id="1543721"/>
    <lineage>
        <taxon>Bacteria</taxon>
        <taxon>Pseudomonadati</taxon>
        <taxon>Pseudomonadota</taxon>
        <taxon>Gammaproteobacteria</taxon>
        <taxon>Chromatiales</taxon>
        <taxon>Sedimenticolaceae</taxon>
        <taxon>Sedimenticola</taxon>
    </lineage>
</organism>
<dbReference type="Proteomes" id="UP000886251">
    <property type="component" value="Unassembled WGS sequence"/>
</dbReference>
<evidence type="ECO:0000256" key="5">
    <source>
        <dbReference type="ARBA" id="ARBA00023136"/>
    </source>
</evidence>
<gene>
    <name evidence="9" type="ORF">ENI96_15570</name>
</gene>
<dbReference type="Pfam" id="PF02706">
    <property type="entry name" value="Wzz"/>
    <property type="match status" value="1"/>
</dbReference>
<feature type="coiled-coil region" evidence="6">
    <location>
        <begin position="332"/>
        <end position="366"/>
    </location>
</feature>
<keyword evidence="2" id="KW-1003">Cell membrane</keyword>
<evidence type="ECO:0000256" key="1">
    <source>
        <dbReference type="ARBA" id="ARBA00004651"/>
    </source>
</evidence>
<name>A0A831WC04_9GAMM</name>
<feature type="domain" description="Polysaccharide chain length determinant N-terminal" evidence="8">
    <location>
        <begin position="8"/>
        <end position="93"/>
    </location>
</feature>
<keyword evidence="4 7" id="KW-1133">Transmembrane helix</keyword>
<evidence type="ECO:0000256" key="4">
    <source>
        <dbReference type="ARBA" id="ARBA00022989"/>
    </source>
</evidence>
<evidence type="ECO:0000256" key="6">
    <source>
        <dbReference type="SAM" id="Coils"/>
    </source>
</evidence>
<dbReference type="EMBL" id="DRKP01000192">
    <property type="protein sequence ID" value="HEB97837.1"/>
    <property type="molecule type" value="Genomic_DNA"/>
</dbReference>
<keyword evidence="5 7" id="KW-0472">Membrane</keyword>
<comment type="caution">
    <text evidence="9">The sequence shown here is derived from an EMBL/GenBank/DDBJ whole genome shotgun (WGS) entry which is preliminary data.</text>
</comment>
<evidence type="ECO:0000313" key="9">
    <source>
        <dbReference type="EMBL" id="HEB97837.1"/>
    </source>
</evidence>
<protein>
    <submittedName>
        <fullName evidence="9">Chain length-determining protein</fullName>
    </submittedName>
</protein>
<feature type="transmembrane region" description="Helical" evidence="7">
    <location>
        <begin position="490"/>
        <end position="512"/>
    </location>
</feature>
<feature type="transmembrane region" description="Helical" evidence="7">
    <location>
        <begin position="427"/>
        <end position="449"/>
    </location>
</feature>
<dbReference type="GO" id="GO:0004713">
    <property type="term" value="F:protein tyrosine kinase activity"/>
    <property type="evidence" value="ECO:0007669"/>
    <property type="project" value="TreeGrafter"/>
</dbReference>
<dbReference type="PANTHER" id="PTHR32309">
    <property type="entry name" value="TYROSINE-PROTEIN KINASE"/>
    <property type="match status" value="1"/>
</dbReference>
<sequence length="530" mass="60413">MHDLIVQLLGYLRGIWRFRWWVLGVAWLVCAIGWFVVAQLPDRYEASARVYVDTQTLLKPLLRGLAIAGNEQRRLLLMSKTLLSRPNLEKVMRMTDLDLRAKTPEQTEEIIESLRKKIKLEATDRINLYTIRYENEDPELAKLVVKSLLTIFVEANLGDTRKEQDSARQFLEQQIADVERRLQEAEERRTRFRQANLPYLSGESGDYYSRLKQTQQQLAQAELELKIQRDRLEVLKQQIEGEVPSFGIVEDEPVTGGSSVLDGRIESLESRLDDLLLRYTDKHPDVKAVKATLAKLKRERKRELAKLAKNAPRGGGSALDSNPVYQQMRISYAEVEADVAAKEAVVEEYKKRIESLQGAVDKVLQVEKEQSQLNRDYGILKKQYLELTERLESARLSQDVDTRSNSIRFRVIDPPIVPNQPSGPPRALLSSVVLLAGLGLGILVAFLLSQIRPTFDDRRTLNEVTDLPVLGSVSMVWTQAQIRRRQRRHLGFLLGLLALVSAYAVVMASHMFELDLGRYMGEISSRIAGL</sequence>